<dbReference type="SUPFAM" id="SSF54593">
    <property type="entry name" value="Glyoxalase/Bleomycin resistance protein/Dihydroxybiphenyl dioxygenase"/>
    <property type="match status" value="1"/>
</dbReference>
<dbReference type="CDD" id="cd06587">
    <property type="entry name" value="VOC"/>
    <property type="match status" value="1"/>
</dbReference>
<dbReference type="OrthoDB" id="9799428at2"/>
<dbReference type="PANTHER" id="PTHR33993">
    <property type="entry name" value="GLYOXALASE-RELATED"/>
    <property type="match status" value="1"/>
</dbReference>
<name>A0A0A2MAE7_9FLAO</name>
<organism evidence="2 3">
    <name type="scientific">Flavobacterium suncheonense GH29-5 = DSM 17707</name>
    <dbReference type="NCBI Taxonomy" id="1121899"/>
    <lineage>
        <taxon>Bacteria</taxon>
        <taxon>Pseudomonadati</taxon>
        <taxon>Bacteroidota</taxon>
        <taxon>Flavobacteriia</taxon>
        <taxon>Flavobacteriales</taxon>
        <taxon>Flavobacteriaceae</taxon>
        <taxon>Flavobacterium</taxon>
    </lineage>
</organism>
<dbReference type="PROSITE" id="PS51819">
    <property type="entry name" value="VOC"/>
    <property type="match status" value="1"/>
</dbReference>
<dbReference type="InterPro" id="IPR052164">
    <property type="entry name" value="Anthracycline_SecMetBiosynth"/>
</dbReference>
<dbReference type="InterPro" id="IPR041581">
    <property type="entry name" value="Glyoxalase_6"/>
</dbReference>
<evidence type="ECO:0000313" key="3">
    <source>
        <dbReference type="Proteomes" id="UP000030121"/>
    </source>
</evidence>
<evidence type="ECO:0000313" key="2">
    <source>
        <dbReference type="EMBL" id="KGO89219.1"/>
    </source>
</evidence>
<dbReference type="STRING" id="1121899.GCA_000430025_02055"/>
<keyword evidence="3" id="KW-1185">Reference proteome</keyword>
<dbReference type="Gene3D" id="3.10.180.10">
    <property type="entry name" value="2,3-Dihydroxybiphenyl 1,2-Dioxygenase, domain 1"/>
    <property type="match status" value="1"/>
</dbReference>
<comment type="caution">
    <text evidence="2">The sequence shown here is derived from an EMBL/GenBank/DDBJ whole genome shotgun (WGS) entry which is preliminary data.</text>
</comment>
<protein>
    <submittedName>
        <fullName evidence="2">Glyoxalase</fullName>
    </submittedName>
</protein>
<dbReference type="Pfam" id="PF18029">
    <property type="entry name" value="Glyoxalase_6"/>
    <property type="match status" value="1"/>
</dbReference>
<dbReference type="InterPro" id="IPR029068">
    <property type="entry name" value="Glyas_Bleomycin-R_OHBP_Dase"/>
</dbReference>
<reference evidence="2 3" key="1">
    <citation type="submission" date="2013-09" db="EMBL/GenBank/DDBJ databases">
        <authorList>
            <person name="Zeng Z."/>
            <person name="Chen C."/>
        </authorList>
    </citation>
    <scope>NUCLEOTIDE SEQUENCE [LARGE SCALE GENOMIC DNA]</scope>
    <source>
        <strain evidence="2 3">GH29-5</strain>
    </source>
</reference>
<dbReference type="InterPro" id="IPR037523">
    <property type="entry name" value="VOC_core"/>
</dbReference>
<accession>A0A0A2MAE7</accession>
<proteinExistence type="predicted"/>
<dbReference type="PANTHER" id="PTHR33993:SF5">
    <property type="entry name" value="GLYOXALASE"/>
    <property type="match status" value="1"/>
</dbReference>
<evidence type="ECO:0000259" key="1">
    <source>
        <dbReference type="PROSITE" id="PS51819"/>
    </source>
</evidence>
<feature type="domain" description="VOC" evidence="1">
    <location>
        <begin position="11"/>
        <end position="126"/>
    </location>
</feature>
<gene>
    <name evidence="2" type="ORF">Q764_09125</name>
</gene>
<dbReference type="eggNOG" id="COG0346">
    <property type="taxonomic scope" value="Bacteria"/>
</dbReference>
<dbReference type="Proteomes" id="UP000030121">
    <property type="component" value="Unassembled WGS sequence"/>
</dbReference>
<dbReference type="AlphaFoldDB" id="A0A0A2MAE7"/>
<dbReference type="EMBL" id="JRLW01000010">
    <property type="protein sequence ID" value="KGO89219.1"/>
    <property type="molecule type" value="Genomic_DNA"/>
</dbReference>
<sequence>MRNKDLKRVTGLGGFFFKCDNPAAIKEFYKNQLGIPVDQYGWTFWWKDKDGNDGSTQWSPFAADTKYFEPSQKPFMMNFRVHDLEALLVALKEEGVTVVGDMETYEYGKFGWILDPEGNKIELWEPVDKAFL</sequence>